<comment type="similarity">
    <text evidence="2">Belongs to the peptidase S49 family.</text>
</comment>
<evidence type="ECO:0000256" key="5">
    <source>
        <dbReference type="ARBA" id="ARBA00022825"/>
    </source>
</evidence>
<dbReference type="CDD" id="cd07023">
    <property type="entry name" value="S49_Sppa_N_C"/>
    <property type="match status" value="1"/>
</dbReference>
<dbReference type="GO" id="GO:0006465">
    <property type="term" value="P:signal peptide processing"/>
    <property type="evidence" value="ECO:0007669"/>
    <property type="project" value="InterPro"/>
</dbReference>
<dbReference type="CDD" id="cd07018">
    <property type="entry name" value="S49_SppA_67K_type"/>
    <property type="match status" value="1"/>
</dbReference>
<feature type="domain" description="Peptidase S49" evidence="9">
    <location>
        <begin position="138"/>
        <end position="277"/>
    </location>
</feature>
<dbReference type="EMBL" id="JAGTAR010000006">
    <property type="protein sequence ID" value="MBR8535059.1"/>
    <property type="molecule type" value="Genomic_DNA"/>
</dbReference>
<evidence type="ECO:0000313" key="10">
    <source>
        <dbReference type="EMBL" id="MBR8535059.1"/>
    </source>
</evidence>
<dbReference type="RefSeq" id="WP_212188964.1">
    <property type="nucleotide sequence ID" value="NZ_JAGTAR010000006.1"/>
</dbReference>
<keyword evidence="11" id="KW-1185">Reference proteome</keyword>
<dbReference type="InterPro" id="IPR002142">
    <property type="entry name" value="Peptidase_S49"/>
</dbReference>
<evidence type="ECO:0000256" key="6">
    <source>
        <dbReference type="ARBA" id="ARBA00023136"/>
    </source>
</evidence>
<dbReference type="Pfam" id="PF01343">
    <property type="entry name" value="Peptidase_S49"/>
    <property type="match status" value="2"/>
</dbReference>
<dbReference type="NCBIfam" id="TIGR00705">
    <property type="entry name" value="SppA_67K"/>
    <property type="match status" value="1"/>
</dbReference>
<evidence type="ECO:0000256" key="3">
    <source>
        <dbReference type="ARBA" id="ARBA00022670"/>
    </source>
</evidence>
<dbReference type="InterPro" id="IPR029045">
    <property type="entry name" value="ClpP/crotonase-like_dom_sf"/>
</dbReference>
<dbReference type="Gene3D" id="6.20.330.10">
    <property type="match status" value="1"/>
</dbReference>
<gene>
    <name evidence="10" type="primary">sppA</name>
    <name evidence="10" type="ORF">KDU71_05775</name>
</gene>
<keyword evidence="5" id="KW-0720">Serine protease</keyword>
<evidence type="ECO:0000256" key="4">
    <source>
        <dbReference type="ARBA" id="ARBA00022801"/>
    </source>
</evidence>
<dbReference type="PANTHER" id="PTHR33209">
    <property type="entry name" value="PROTEASE 4"/>
    <property type="match status" value="1"/>
</dbReference>
<feature type="domain" description="Peptidase S49" evidence="9">
    <location>
        <begin position="371"/>
        <end position="521"/>
    </location>
</feature>
<keyword evidence="8" id="KW-1133">Transmembrane helix</keyword>
<dbReference type="GO" id="GO:0016020">
    <property type="term" value="C:membrane"/>
    <property type="evidence" value="ECO:0007669"/>
    <property type="project" value="UniProtKB-SubCell"/>
</dbReference>
<evidence type="ECO:0000313" key="11">
    <source>
        <dbReference type="Proteomes" id="UP000679220"/>
    </source>
</evidence>
<comment type="subcellular location">
    <subcellularLocation>
        <location evidence="1">Membrane</location>
    </subcellularLocation>
</comment>
<reference evidence="10" key="2">
    <citation type="submission" date="2021-04" db="EMBL/GenBank/DDBJ databases">
        <authorList>
            <person name="Zhang T."/>
            <person name="Zhang Y."/>
            <person name="Lu D."/>
            <person name="Zuo D."/>
            <person name="Du Z."/>
        </authorList>
    </citation>
    <scope>NUCLEOTIDE SEQUENCE</scope>
    <source>
        <strain evidence="10">JR1</strain>
    </source>
</reference>
<reference evidence="10" key="1">
    <citation type="journal article" date="2018" name="Int. J. Syst. Evol. Microbiol.">
        <title>Carboxylicivirga sediminis sp. nov., isolated from coastal sediment.</title>
        <authorList>
            <person name="Wang F.Q."/>
            <person name="Ren L.H."/>
            <person name="Zou R.J."/>
            <person name="Sun Y.Z."/>
            <person name="Liu X.J."/>
            <person name="Jiang F."/>
            <person name="Liu L.J."/>
        </authorList>
    </citation>
    <scope>NUCLEOTIDE SEQUENCE</scope>
    <source>
        <strain evidence="10">JR1</strain>
    </source>
</reference>
<feature type="transmembrane region" description="Helical" evidence="8">
    <location>
        <begin position="12"/>
        <end position="36"/>
    </location>
</feature>
<dbReference type="InterPro" id="IPR004635">
    <property type="entry name" value="Pept_S49_SppA"/>
</dbReference>
<dbReference type="GO" id="GO:0008236">
    <property type="term" value="F:serine-type peptidase activity"/>
    <property type="evidence" value="ECO:0007669"/>
    <property type="project" value="UniProtKB-KW"/>
</dbReference>
<keyword evidence="8" id="KW-0812">Transmembrane</keyword>
<organism evidence="10 11">
    <name type="scientific">Carboxylicivirga sediminis</name>
    <dbReference type="NCBI Taxonomy" id="2006564"/>
    <lineage>
        <taxon>Bacteria</taxon>
        <taxon>Pseudomonadati</taxon>
        <taxon>Bacteroidota</taxon>
        <taxon>Bacteroidia</taxon>
        <taxon>Marinilabiliales</taxon>
        <taxon>Marinilabiliaceae</taxon>
        <taxon>Carboxylicivirga</taxon>
    </lineage>
</organism>
<sequence>MVKFFKYMFATFAGGIVAAFVLFIFFIAMLSGLAAMGEKETKIKENTILLLDLNGPIVDRVSDDPFADAFASLTGEPTPEGLNRLLSNIDKAKRDDNISGIVLESGMVQAGYATIEEIRNALIDFKTSGKFIYSFSPIYTQKAYYLASVADKVYLNPSGMLELKGMYAERTFFKKALEKVGVEIQVFKHGKFKSAVEPFLLEKMSEPARLQTEVYINSMWDHVKAGIAEARGLTPEKVSALADEMPMFRSDEMLIESGLIDGSKYKDEVIDELKEVMGIDETNDLEAIKNNKYAKVFVSEGKGFIRQKIAVIYAEGDIDGTSSDGIKSDKLSKTIRKARRDSSIKAIVFRVNSPGGSALGSEIIWREVKLAQETKPVIVSMGNYAASGGYYISCAADKIVANPTTLTGSIGIFGMIPNAEELTNKLGVSFDGVKTNKFADMPSITRPFRKDEKELLQAYIVKGYDTFIGRCADGRNTTKEAIDEIGQGRVWSGVNALDIDLVDEIGGISKAIELAKDAADLEEYRVVELPEVEDPIQQLMKDLTGEARMFVGKSLMGDEYKYIQTLENLKNGYQIQARIPYNLEIK</sequence>
<evidence type="ECO:0000256" key="2">
    <source>
        <dbReference type="ARBA" id="ARBA00008683"/>
    </source>
</evidence>
<protein>
    <submittedName>
        <fullName evidence="10">Signal peptide peptidase SppA</fullName>
    </submittedName>
</protein>
<evidence type="ECO:0000259" key="9">
    <source>
        <dbReference type="Pfam" id="PF01343"/>
    </source>
</evidence>
<feature type="active site" description="Nucleophile" evidence="7">
    <location>
        <position position="387"/>
    </location>
</feature>
<evidence type="ECO:0000256" key="1">
    <source>
        <dbReference type="ARBA" id="ARBA00004370"/>
    </source>
</evidence>
<keyword evidence="6 8" id="KW-0472">Membrane</keyword>
<comment type="caution">
    <text evidence="10">The sequence shown here is derived from an EMBL/GenBank/DDBJ whole genome shotgun (WGS) entry which is preliminary data.</text>
</comment>
<dbReference type="InterPro" id="IPR047272">
    <property type="entry name" value="S49_SppA_C"/>
</dbReference>
<dbReference type="Gene3D" id="3.90.226.10">
    <property type="entry name" value="2-enoyl-CoA Hydratase, Chain A, domain 1"/>
    <property type="match status" value="3"/>
</dbReference>
<keyword evidence="3" id="KW-0645">Protease</keyword>
<dbReference type="AlphaFoldDB" id="A0A941F2F8"/>
<proteinExistence type="inferred from homology"/>
<dbReference type="PANTHER" id="PTHR33209:SF1">
    <property type="entry name" value="PEPTIDASE S49 DOMAIN-CONTAINING PROTEIN"/>
    <property type="match status" value="1"/>
</dbReference>
<keyword evidence="4" id="KW-0378">Hydrolase</keyword>
<evidence type="ECO:0000256" key="8">
    <source>
        <dbReference type="SAM" id="Phobius"/>
    </source>
</evidence>
<dbReference type="NCBIfam" id="TIGR00706">
    <property type="entry name" value="SppA_dom"/>
    <property type="match status" value="1"/>
</dbReference>
<evidence type="ECO:0000256" key="7">
    <source>
        <dbReference type="PIRSR" id="PIRSR001217-1"/>
    </source>
</evidence>
<dbReference type="InterPro" id="IPR047217">
    <property type="entry name" value="S49_SppA_67K_type_N"/>
</dbReference>
<dbReference type="PIRSF" id="PIRSF001217">
    <property type="entry name" value="Protease_4_SppA"/>
    <property type="match status" value="1"/>
</dbReference>
<dbReference type="InterPro" id="IPR004634">
    <property type="entry name" value="Pept_S49_pIV"/>
</dbReference>
<feature type="active site" description="Proton donor/acceptor" evidence="7">
    <location>
        <position position="193"/>
    </location>
</feature>
<name>A0A941F2F8_9BACT</name>
<dbReference type="SUPFAM" id="SSF52096">
    <property type="entry name" value="ClpP/crotonase"/>
    <property type="match status" value="2"/>
</dbReference>
<dbReference type="Proteomes" id="UP000679220">
    <property type="component" value="Unassembled WGS sequence"/>
</dbReference>
<accession>A0A941F2F8</accession>